<dbReference type="EMBL" id="JACMHY010000013">
    <property type="protein sequence ID" value="MBC2868631.1"/>
    <property type="molecule type" value="Genomic_DNA"/>
</dbReference>
<reference evidence="1 2" key="1">
    <citation type="submission" date="2020-08" db="EMBL/GenBank/DDBJ databases">
        <title>Whole-Genome Sequence of French Clinical Streptomyces mexicanus Strain Q0842.</title>
        <authorList>
            <person name="Boxberger M."/>
            <person name="La Scola B."/>
        </authorList>
    </citation>
    <scope>NUCLEOTIDE SEQUENCE [LARGE SCALE GENOMIC DNA]</scope>
    <source>
        <strain evidence="1 2">Marseille-Q0842</strain>
    </source>
</reference>
<protein>
    <submittedName>
        <fullName evidence="1">Uncharacterized protein</fullName>
    </submittedName>
</protein>
<organism evidence="1 2">
    <name type="scientific">Streptomyces mexicanus</name>
    <dbReference type="NCBI Taxonomy" id="178566"/>
    <lineage>
        <taxon>Bacteria</taxon>
        <taxon>Bacillati</taxon>
        <taxon>Actinomycetota</taxon>
        <taxon>Actinomycetes</taxon>
        <taxon>Kitasatosporales</taxon>
        <taxon>Streptomycetaceae</taxon>
        <taxon>Streptomyces</taxon>
    </lineage>
</organism>
<dbReference type="OrthoDB" id="4291255at2"/>
<proteinExistence type="predicted"/>
<accession>A0A7X1LUP7</accession>
<comment type="caution">
    <text evidence="1">The sequence shown here is derived from an EMBL/GenBank/DDBJ whole genome shotgun (WGS) entry which is preliminary data.</text>
</comment>
<dbReference type="AlphaFoldDB" id="A0A7X1LUP7"/>
<gene>
    <name evidence="1" type="ORF">H1R13_27795</name>
</gene>
<evidence type="ECO:0000313" key="2">
    <source>
        <dbReference type="Proteomes" id="UP000517694"/>
    </source>
</evidence>
<sequence>MPDDLYQRYQAAHRAHRAHATTCSRCTDTIRCPDGERLFEAFTRLQDAYLARQRRQQRP</sequence>
<evidence type="ECO:0000313" key="1">
    <source>
        <dbReference type="EMBL" id="MBC2868631.1"/>
    </source>
</evidence>
<keyword evidence="2" id="KW-1185">Reference proteome</keyword>
<dbReference type="Proteomes" id="UP000517694">
    <property type="component" value="Unassembled WGS sequence"/>
</dbReference>
<dbReference type="RefSeq" id="WP_159674878.1">
    <property type="nucleotide sequence ID" value="NZ_JACMHY010000013.1"/>
</dbReference>
<name>A0A7X1LUP7_9ACTN</name>